<dbReference type="CDD" id="cd08153">
    <property type="entry name" value="srpA_like"/>
    <property type="match status" value="1"/>
</dbReference>
<dbReference type="InterPro" id="IPR018028">
    <property type="entry name" value="Catalase"/>
</dbReference>
<dbReference type="SMART" id="SM01060">
    <property type="entry name" value="Catalase"/>
    <property type="match status" value="1"/>
</dbReference>
<keyword evidence="3" id="KW-1185">Reference proteome</keyword>
<dbReference type="GO" id="GO:0005777">
    <property type="term" value="C:peroxisome"/>
    <property type="evidence" value="ECO:0007669"/>
    <property type="project" value="TreeGrafter"/>
</dbReference>
<evidence type="ECO:0000313" key="3">
    <source>
        <dbReference type="Proteomes" id="UP000758603"/>
    </source>
</evidence>
<dbReference type="GO" id="GO:0042744">
    <property type="term" value="P:hydrogen peroxide catabolic process"/>
    <property type="evidence" value="ECO:0007669"/>
    <property type="project" value="TreeGrafter"/>
</dbReference>
<organism evidence="2 3">
    <name type="scientific">Truncatella angustata</name>
    <dbReference type="NCBI Taxonomy" id="152316"/>
    <lineage>
        <taxon>Eukaryota</taxon>
        <taxon>Fungi</taxon>
        <taxon>Dikarya</taxon>
        <taxon>Ascomycota</taxon>
        <taxon>Pezizomycotina</taxon>
        <taxon>Sordariomycetes</taxon>
        <taxon>Xylariomycetidae</taxon>
        <taxon>Amphisphaeriales</taxon>
        <taxon>Sporocadaceae</taxon>
        <taxon>Truncatella</taxon>
    </lineage>
</organism>
<feature type="domain" description="Catalase core" evidence="1">
    <location>
        <begin position="1"/>
        <end position="308"/>
    </location>
</feature>
<dbReference type="InterPro" id="IPR020835">
    <property type="entry name" value="Catalase_sf"/>
</dbReference>
<comment type="caution">
    <text evidence="2">The sequence shown here is derived from an EMBL/GenBank/DDBJ whole genome shotgun (WGS) entry which is preliminary data.</text>
</comment>
<sequence>MPQPDDRKVVETSKAILETMHEIFGPQPSFRPAHAKGVLLNGTFTPTEAAKLLSKAPHFNNPSTAILARFSNSTGLPQLPDTDPNANPRGFAIRFKLAETPRRVHTDIITHSVDGFPGADGQEALEFFSAIKENKVPEHLASHPNALAFVTLPKPTPTSFGKEKYFGVNAFKFVSSEGKETFVRYRFLPLAGEEYLGDAALKDKTPNFLFDEVPEVLKKGPIEFTLAAQIAEEGDITEDNTAKWPAERAVVELGNIKLNSIAEGQVAQQKQIIFDPIPRVEGIEASDDPLLQVRASVYLLSGKERRAA</sequence>
<dbReference type="Proteomes" id="UP000758603">
    <property type="component" value="Unassembled WGS sequence"/>
</dbReference>
<dbReference type="GO" id="GO:0004096">
    <property type="term" value="F:catalase activity"/>
    <property type="evidence" value="ECO:0007669"/>
    <property type="project" value="InterPro"/>
</dbReference>
<dbReference type="InterPro" id="IPR011614">
    <property type="entry name" value="Catalase_core"/>
</dbReference>
<dbReference type="Pfam" id="PF00199">
    <property type="entry name" value="Catalase"/>
    <property type="match status" value="1"/>
</dbReference>
<dbReference type="InterPro" id="IPR024168">
    <property type="entry name" value="Catalase_SrpA-type_pred"/>
</dbReference>
<gene>
    <name evidence="2" type="ORF">BKA67DRAFT_530949</name>
</gene>
<name>A0A9P8UYG9_9PEZI</name>
<dbReference type="SUPFAM" id="SSF56634">
    <property type="entry name" value="Heme-dependent catalase-like"/>
    <property type="match status" value="1"/>
</dbReference>
<evidence type="ECO:0000313" key="2">
    <source>
        <dbReference type="EMBL" id="KAH6660866.1"/>
    </source>
</evidence>
<dbReference type="RefSeq" id="XP_045964997.1">
    <property type="nucleotide sequence ID" value="XM_046099316.1"/>
</dbReference>
<dbReference type="GO" id="GO:0005739">
    <property type="term" value="C:mitochondrion"/>
    <property type="evidence" value="ECO:0007669"/>
    <property type="project" value="TreeGrafter"/>
</dbReference>
<dbReference type="GO" id="GO:0042542">
    <property type="term" value="P:response to hydrogen peroxide"/>
    <property type="evidence" value="ECO:0007669"/>
    <property type="project" value="TreeGrafter"/>
</dbReference>
<protein>
    <submittedName>
        <fullName evidence="2">Catalase-like domain-containing protein</fullName>
    </submittedName>
</protein>
<reference evidence="2" key="1">
    <citation type="journal article" date="2021" name="Nat. Commun.">
        <title>Genetic determinants of endophytism in the Arabidopsis root mycobiome.</title>
        <authorList>
            <person name="Mesny F."/>
            <person name="Miyauchi S."/>
            <person name="Thiergart T."/>
            <person name="Pickel B."/>
            <person name="Atanasova L."/>
            <person name="Karlsson M."/>
            <person name="Huettel B."/>
            <person name="Barry K.W."/>
            <person name="Haridas S."/>
            <person name="Chen C."/>
            <person name="Bauer D."/>
            <person name="Andreopoulos W."/>
            <person name="Pangilinan J."/>
            <person name="LaButti K."/>
            <person name="Riley R."/>
            <person name="Lipzen A."/>
            <person name="Clum A."/>
            <person name="Drula E."/>
            <person name="Henrissat B."/>
            <person name="Kohler A."/>
            <person name="Grigoriev I.V."/>
            <person name="Martin F.M."/>
            <person name="Hacquard S."/>
        </authorList>
    </citation>
    <scope>NUCLEOTIDE SEQUENCE</scope>
    <source>
        <strain evidence="2">MPI-SDFR-AT-0073</strain>
    </source>
</reference>
<proteinExistence type="predicted"/>
<dbReference type="Gene3D" id="1.20.1280.120">
    <property type="match status" value="1"/>
</dbReference>
<dbReference type="PIRSF" id="PIRSF000296">
    <property type="entry name" value="SrpA"/>
    <property type="match status" value="1"/>
</dbReference>
<dbReference type="OrthoDB" id="2379805at2759"/>
<dbReference type="PRINTS" id="PR00067">
    <property type="entry name" value="CATALASE"/>
</dbReference>
<dbReference type="GO" id="GO:0020037">
    <property type="term" value="F:heme binding"/>
    <property type="evidence" value="ECO:0007669"/>
    <property type="project" value="InterPro"/>
</dbReference>
<dbReference type="PROSITE" id="PS51402">
    <property type="entry name" value="CATALASE_3"/>
    <property type="match status" value="1"/>
</dbReference>
<dbReference type="EMBL" id="JAGPXC010000001">
    <property type="protein sequence ID" value="KAH6660866.1"/>
    <property type="molecule type" value="Genomic_DNA"/>
</dbReference>
<dbReference type="PANTHER" id="PTHR11465:SF62">
    <property type="entry name" value="CATALASE T"/>
    <property type="match status" value="1"/>
</dbReference>
<evidence type="ECO:0000259" key="1">
    <source>
        <dbReference type="SMART" id="SM01060"/>
    </source>
</evidence>
<dbReference type="PANTHER" id="PTHR11465">
    <property type="entry name" value="CATALASE"/>
    <property type="match status" value="1"/>
</dbReference>
<accession>A0A9P8UYG9</accession>
<dbReference type="GeneID" id="70128208"/>
<dbReference type="AlphaFoldDB" id="A0A9P8UYG9"/>
<dbReference type="Gene3D" id="2.40.180.10">
    <property type="entry name" value="Catalase core domain"/>
    <property type="match status" value="1"/>
</dbReference>